<sequence>MSKVYIEKLDFSDVASIKNRFETLLAADLQTEDSMVQWLKEVSDFYDAIQEGLDGHYIDFQAYNNDEDAKRAFQYDQEKIEPLVKRQKAKVDEKFLQAPAKDKLDKEVYGRYIKSKENASALFNKENVQLEIEEDRLATRYFEITGALTADWNGEELTVVQLFPYLEDPDRELRKKAFDLIFGSLLEVKDDLQKIMSELLEIREKKANNSKLANYRDYMFKKYERFDYTPEDCKQLAASIKEHVLPVAGKLRKQHKQELGVDVLRPYDSKGVPADKTPLKPFASIDELVSKTSTVLGELDPRFAELIKKMNEKRQLDLESRKNKSPGGFCTPLPVSESSFIFMNASRSHDDMLTLLHEMGHCIHNDLKFPIDLSYYKDTPMESSELASMSMELLSMDQWHHFYEDEEQLNRAKLDQLKGILEFLPQGMKIDLFQHWMYENPDHTMEERMEKYDEIHQMLDAGVVEWDGYEEVRKARWLFVLHIFEVPFYYVEYVIAQLGAVQMYKQYKEDKDAALENYKHALSLGNTKSLQEIYEAAGIKFDFSPELIKELMEFLQNEIQELESAAGTAK</sequence>
<dbReference type="Pfam" id="PF01432">
    <property type="entry name" value="Peptidase_M3"/>
    <property type="match status" value="1"/>
</dbReference>
<evidence type="ECO:0000256" key="4">
    <source>
        <dbReference type="ARBA" id="ARBA00022833"/>
    </source>
</evidence>
<evidence type="ECO:0000256" key="2">
    <source>
        <dbReference type="ARBA" id="ARBA00022723"/>
    </source>
</evidence>
<dbReference type="CDD" id="cd09606">
    <property type="entry name" value="M3B_PepF"/>
    <property type="match status" value="1"/>
</dbReference>
<dbReference type="EMBL" id="JBHTKL010000006">
    <property type="protein sequence ID" value="MFD1020830.1"/>
    <property type="molecule type" value="Genomic_DNA"/>
</dbReference>
<dbReference type="SUPFAM" id="SSF55486">
    <property type="entry name" value="Metalloproteases ('zincins'), catalytic domain"/>
    <property type="match status" value="1"/>
</dbReference>
<gene>
    <name evidence="8" type="ORF">ACFQ2J_16705</name>
</gene>
<proteinExistence type="inferred from homology"/>
<evidence type="ECO:0000256" key="6">
    <source>
        <dbReference type="RuleBase" id="RU003435"/>
    </source>
</evidence>
<dbReference type="NCBIfam" id="TIGR02289">
    <property type="entry name" value="M3_not_pepF"/>
    <property type="match status" value="1"/>
</dbReference>
<evidence type="ECO:0000313" key="8">
    <source>
        <dbReference type="EMBL" id="MFD1020830.1"/>
    </source>
</evidence>
<name>A0ABW3L6L0_9BACI</name>
<dbReference type="Gene3D" id="1.10.1370.30">
    <property type="match status" value="1"/>
</dbReference>
<comment type="cofactor">
    <cofactor evidence="6">
        <name>Zn(2+)</name>
        <dbReference type="ChEBI" id="CHEBI:29105"/>
    </cofactor>
    <text evidence="6">Binds 1 zinc ion.</text>
</comment>
<dbReference type="InterPro" id="IPR045090">
    <property type="entry name" value="Pept_M3A_M3B"/>
</dbReference>
<feature type="domain" description="Peptidase M3A/M3B catalytic" evidence="7">
    <location>
        <begin position="165"/>
        <end position="551"/>
    </location>
</feature>
<evidence type="ECO:0000313" key="9">
    <source>
        <dbReference type="Proteomes" id="UP001596990"/>
    </source>
</evidence>
<dbReference type="InterPro" id="IPR001567">
    <property type="entry name" value="Pept_M3A_M3B_dom"/>
</dbReference>
<evidence type="ECO:0000256" key="3">
    <source>
        <dbReference type="ARBA" id="ARBA00022801"/>
    </source>
</evidence>
<keyword evidence="4 6" id="KW-0862">Zinc</keyword>
<keyword evidence="5 6" id="KW-0482">Metalloprotease</keyword>
<keyword evidence="1 6" id="KW-0645">Protease</keyword>
<evidence type="ECO:0000256" key="5">
    <source>
        <dbReference type="ARBA" id="ARBA00023049"/>
    </source>
</evidence>
<dbReference type="InterPro" id="IPR011976">
    <property type="entry name" value="Pept_M3B_oligopep-rel"/>
</dbReference>
<evidence type="ECO:0000259" key="7">
    <source>
        <dbReference type="Pfam" id="PF01432"/>
    </source>
</evidence>
<keyword evidence="3 6" id="KW-0378">Hydrolase</keyword>
<keyword evidence="9" id="KW-1185">Reference proteome</keyword>
<keyword evidence="2 6" id="KW-0479">Metal-binding</keyword>
<comment type="caution">
    <text evidence="8">The sequence shown here is derived from an EMBL/GenBank/DDBJ whole genome shotgun (WGS) entry which is preliminary data.</text>
</comment>
<dbReference type="GO" id="GO:0016787">
    <property type="term" value="F:hydrolase activity"/>
    <property type="evidence" value="ECO:0007669"/>
    <property type="project" value="UniProtKB-KW"/>
</dbReference>
<accession>A0ABW3L6L0</accession>
<dbReference type="RefSeq" id="WP_386063204.1">
    <property type="nucleotide sequence ID" value="NZ_JBHTKL010000006.1"/>
</dbReference>
<reference evidence="9" key="1">
    <citation type="journal article" date="2019" name="Int. J. Syst. Evol. Microbiol.">
        <title>The Global Catalogue of Microorganisms (GCM) 10K type strain sequencing project: providing services to taxonomists for standard genome sequencing and annotation.</title>
        <authorList>
            <consortium name="The Broad Institute Genomics Platform"/>
            <consortium name="The Broad Institute Genome Sequencing Center for Infectious Disease"/>
            <person name="Wu L."/>
            <person name="Ma J."/>
        </authorList>
    </citation>
    <scope>NUCLEOTIDE SEQUENCE [LARGE SCALE GENOMIC DNA]</scope>
    <source>
        <strain evidence="9">CCUG 56607</strain>
    </source>
</reference>
<evidence type="ECO:0000256" key="1">
    <source>
        <dbReference type="ARBA" id="ARBA00022670"/>
    </source>
</evidence>
<dbReference type="EC" id="3.4.-.-" evidence="8"/>
<organism evidence="8 9">
    <name type="scientific">Thalassobacillus hwangdonensis</name>
    <dbReference type="NCBI Taxonomy" id="546108"/>
    <lineage>
        <taxon>Bacteria</taxon>
        <taxon>Bacillati</taxon>
        <taxon>Bacillota</taxon>
        <taxon>Bacilli</taxon>
        <taxon>Bacillales</taxon>
        <taxon>Bacillaceae</taxon>
        <taxon>Thalassobacillus</taxon>
    </lineage>
</organism>
<dbReference type="PANTHER" id="PTHR11804:SF48">
    <property type="entry name" value="PUTATIVE-RELATED"/>
    <property type="match status" value="1"/>
</dbReference>
<dbReference type="PANTHER" id="PTHR11804">
    <property type="entry name" value="PROTEASE M3 THIMET OLIGOPEPTIDASE-RELATED"/>
    <property type="match status" value="1"/>
</dbReference>
<protein>
    <submittedName>
        <fullName evidence="8">M3 family oligoendopeptidase</fullName>
        <ecNumber evidence="8">3.4.-.-</ecNumber>
    </submittedName>
</protein>
<comment type="similarity">
    <text evidence="6">Belongs to the peptidase M3 family.</text>
</comment>
<dbReference type="Proteomes" id="UP001596990">
    <property type="component" value="Unassembled WGS sequence"/>
</dbReference>